<dbReference type="PANTHER" id="PTHR12789">
    <property type="entry name" value="DENSITY-REGULATED PROTEIN HOMOLOG"/>
    <property type="match status" value="1"/>
</dbReference>
<dbReference type="KEGG" id="tva:4769783"/>
<dbReference type="AlphaFoldDB" id="A2E6A2"/>
<name>A2E6A2_TRIV3</name>
<dbReference type="RefSeq" id="XP_001324048.1">
    <property type="nucleotide sequence ID" value="XM_001324013.1"/>
</dbReference>
<sequence>MAEEEVKEVPVLQKATVEYCPKCDVPLCYCRFFKLHGEGGEGEAEGEDAEAEAEDKKAPAKGGKNAKKGAAKDPKDLPKIQIIVKNRRARKFLTTVSMIEPWGLDLKELTKAISKKMSTSCSTKKKDGMTQIIVQGDAQQPLKDILKTQFKVPLTSIQVTIKQKKKPEPDQPPPQGRFNEEEDDDSD</sequence>
<keyword evidence="3" id="KW-0648">Protein biosynthesis</keyword>
<dbReference type="InParanoid" id="A2E6A2"/>
<dbReference type="GO" id="GO:0001731">
    <property type="term" value="P:formation of translation preinitiation complex"/>
    <property type="evidence" value="ECO:0000318"/>
    <property type="project" value="GO_Central"/>
</dbReference>
<feature type="region of interest" description="Disordered" evidence="1">
    <location>
        <begin position="39"/>
        <end position="73"/>
    </location>
</feature>
<dbReference type="VEuPathDB" id="TrichDB:TVAGG3_0394600"/>
<dbReference type="STRING" id="5722.A2E6A2"/>
<dbReference type="Gene3D" id="3.30.780.10">
    <property type="entry name" value="SUI1-like domain"/>
    <property type="match status" value="1"/>
</dbReference>
<dbReference type="InterPro" id="IPR050318">
    <property type="entry name" value="DENR/SUI1_TIF"/>
</dbReference>
<keyword evidence="3" id="KW-0396">Initiation factor</keyword>
<keyword evidence="4" id="KW-1185">Reference proteome</keyword>
<dbReference type="PANTHER" id="PTHR12789:SF0">
    <property type="entry name" value="DENSITY-REGULATED PROTEIN"/>
    <property type="match status" value="1"/>
</dbReference>
<dbReference type="VEuPathDB" id="TrichDB:TVAG_458970"/>
<feature type="compositionally biased region" description="Acidic residues" evidence="1">
    <location>
        <begin position="40"/>
        <end position="53"/>
    </location>
</feature>
<dbReference type="SUPFAM" id="SSF55159">
    <property type="entry name" value="eIF1-like"/>
    <property type="match status" value="1"/>
</dbReference>
<evidence type="ECO:0000313" key="4">
    <source>
        <dbReference type="Proteomes" id="UP000001542"/>
    </source>
</evidence>
<evidence type="ECO:0000313" key="3">
    <source>
        <dbReference type="EMBL" id="EAY11825.1"/>
    </source>
</evidence>
<dbReference type="GO" id="GO:0002188">
    <property type="term" value="P:translation reinitiation"/>
    <property type="evidence" value="ECO:0000318"/>
    <property type="project" value="GO_Central"/>
</dbReference>
<evidence type="ECO:0000256" key="1">
    <source>
        <dbReference type="SAM" id="MobiDB-lite"/>
    </source>
</evidence>
<dbReference type="EMBL" id="DS113312">
    <property type="protein sequence ID" value="EAY11825.1"/>
    <property type="molecule type" value="Genomic_DNA"/>
</dbReference>
<protein>
    <submittedName>
        <fullName evidence="3">Translation initiation factor SUI1 family protein</fullName>
    </submittedName>
</protein>
<gene>
    <name evidence="3" type="ORF">TVAG_458970</name>
</gene>
<accession>A2E6A2</accession>
<reference evidence="3" key="1">
    <citation type="submission" date="2006-10" db="EMBL/GenBank/DDBJ databases">
        <authorList>
            <person name="Amadeo P."/>
            <person name="Zhao Q."/>
            <person name="Wortman J."/>
            <person name="Fraser-Liggett C."/>
            <person name="Carlton J."/>
        </authorList>
    </citation>
    <scope>NUCLEOTIDE SEQUENCE</scope>
    <source>
        <strain evidence="3">G3</strain>
    </source>
</reference>
<dbReference type="GO" id="GO:0003743">
    <property type="term" value="F:translation initiation factor activity"/>
    <property type="evidence" value="ECO:0007669"/>
    <property type="project" value="UniProtKB-KW"/>
</dbReference>
<dbReference type="OrthoDB" id="277199at2759"/>
<feature type="region of interest" description="Disordered" evidence="1">
    <location>
        <begin position="160"/>
        <end position="187"/>
    </location>
</feature>
<dbReference type="InterPro" id="IPR001950">
    <property type="entry name" value="SUI1"/>
</dbReference>
<dbReference type="Pfam" id="PF01253">
    <property type="entry name" value="SUI1"/>
    <property type="match status" value="1"/>
</dbReference>
<organism evidence="3 4">
    <name type="scientific">Trichomonas vaginalis (strain ATCC PRA-98 / G3)</name>
    <dbReference type="NCBI Taxonomy" id="412133"/>
    <lineage>
        <taxon>Eukaryota</taxon>
        <taxon>Metamonada</taxon>
        <taxon>Parabasalia</taxon>
        <taxon>Trichomonadida</taxon>
        <taxon>Trichomonadidae</taxon>
        <taxon>Trichomonas</taxon>
    </lineage>
</organism>
<dbReference type="SMR" id="A2E6A2"/>
<proteinExistence type="predicted"/>
<reference evidence="3" key="2">
    <citation type="journal article" date="2007" name="Science">
        <title>Draft genome sequence of the sexually transmitted pathogen Trichomonas vaginalis.</title>
        <authorList>
            <person name="Carlton J.M."/>
            <person name="Hirt R.P."/>
            <person name="Silva J.C."/>
            <person name="Delcher A.L."/>
            <person name="Schatz M."/>
            <person name="Zhao Q."/>
            <person name="Wortman J.R."/>
            <person name="Bidwell S.L."/>
            <person name="Alsmark U.C.M."/>
            <person name="Besteiro S."/>
            <person name="Sicheritz-Ponten T."/>
            <person name="Noel C.J."/>
            <person name="Dacks J.B."/>
            <person name="Foster P.G."/>
            <person name="Simillion C."/>
            <person name="Van de Peer Y."/>
            <person name="Miranda-Saavedra D."/>
            <person name="Barton G.J."/>
            <person name="Westrop G.D."/>
            <person name="Mueller S."/>
            <person name="Dessi D."/>
            <person name="Fiori P.L."/>
            <person name="Ren Q."/>
            <person name="Paulsen I."/>
            <person name="Zhang H."/>
            <person name="Bastida-Corcuera F.D."/>
            <person name="Simoes-Barbosa A."/>
            <person name="Brown M.T."/>
            <person name="Hayes R.D."/>
            <person name="Mukherjee M."/>
            <person name="Okumura C.Y."/>
            <person name="Schneider R."/>
            <person name="Smith A.J."/>
            <person name="Vanacova S."/>
            <person name="Villalvazo M."/>
            <person name="Haas B.J."/>
            <person name="Pertea M."/>
            <person name="Feldblyum T.V."/>
            <person name="Utterback T.R."/>
            <person name="Shu C.L."/>
            <person name="Osoegawa K."/>
            <person name="de Jong P.J."/>
            <person name="Hrdy I."/>
            <person name="Horvathova L."/>
            <person name="Zubacova Z."/>
            <person name="Dolezal P."/>
            <person name="Malik S.B."/>
            <person name="Logsdon J.M. Jr."/>
            <person name="Henze K."/>
            <person name="Gupta A."/>
            <person name="Wang C.C."/>
            <person name="Dunne R.L."/>
            <person name="Upcroft J.A."/>
            <person name="Upcroft P."/>
            <person name="White O."/>
            <person name="Salzberg S.L."/>
            <person name="Tang P."/>
            <person name="Chiu C.-H."/>
            <person name="Lee Y.-S."/>
            <person name="Embley T.M."/>
            <person name="Coombs G.H."/>
            <person name="Mottram J.C."/>
            <person name="Tachezy J."/>
            <person name="Fraser-Liggett C.M."/>
            <person name="Johnson P.J."/>
        </authorList>
    </citation>
    <scope>NUCLEOTIDE SEQUENCE [LARGE SCALE GENOMIC DNA]</scope>
    <source>
        <strain evidence="3">G3</strain>
    </source>
</reference>
<dbReference type="Proteomes" id="UP000001542">
    <property type="component" value="Unassembled WGS sequence"/>
</dbReference>
<evidence type="ECO:0000259" key="2">
    <source>
        <dbReference type="PROSITE" id="PS50296"/>
    </source>
</evidence>
<dbReference type="FunFam" id="3.30.780.10:FF:000041">
    <property type="entry name" value="Translation initiation factor SUI1 family protein"/>
    <property type="match status" value="1"/>
</dbReference>
<dbReference type="InterPro" id="IPR036877">
    <property type="entry name" value="SUI1_dom_sf"/>
</dbReference>
<dbReference type="PROSITE" id="PS50296">
    <property type="entry name" value="SUI1"/>
    <property type="match status" value="1"/>
</dbReference>
<feature type="domain" description="SUI1" evidence="2">
    <location>
        <begin position="80"/>
        <end position="150"/>
    </location>
</feature>